<reference evidence="9 10" key="2">
    <citation type="submission" date="2017-10" db="EMBL/GenBank/DDBJ databases">
        <title>Genome analyses suggest a sexual origin of heterokaryosis in a supposedly ancient asexual fungus.</title>
        <authorList>
            <person name="Corradi N."/>
            <person name="Sedzielewska K."/>
            <person name="Noel J."/>
            <person name="Charron P."/>
            <person name="Farinelli L."/>
            <person name="Marton T."/>
            <person name="Kruger M."/>
            <person name="Pelin A."/>
            <person name="Brachmann A."/>
            <person name="Corradi N."/>
        </authorList>
    </citation>
    <scope>NUCLEOTIDE SEQUENCE [LARGE SCALE GENOMIC DNA]</scope>
    <source>
        <strain evidence="9 10">A1</strain>
    </source>
</reference>
<feature type="transmembrane region" description="Helical" evidence="7">
    <location>
        <begin position="719"/>
        <end position="741"/>
    </location>
</feature>
<feature type="transmembrane region" description="Helical" evidence="7">
    <location>
        <begin position="920"/>
        <end position="937"/>
    </location>
</feature>
<name>A0A2N0RE53_9GLOM</name>
<gene>
    <name evidence="9" type="ORF">RhiirA1_466373</name>
</gene>
<dbReference type="InterPro" id="IPR024862">
    <property type="entry name" value="TRPV"/>
</dbReference>
<dbReference type="GO" id="GO:0005216">
    <property type="term" value="F:monoatomic ion channel activity"/>
    <property type="evidence" value="ECO:0007669"/>
    <property type="project" value="InterPro"/>
</dbReference>
<keyword evidence="3" id="KW-0677">Repeat</keyword>
<dbReference type="VEuPathDB" id="FungiDB:RhiirA1_466373"/>
<evidence type="ECO:0000313" key="9">
    <source>
        <dbReference type="EMBL" id="PKC61556.1"/>
    </source>
</evidence>
<dbReference type="PANTHER" id="PTHR10582:SF2">
    <property type="entry name" value="INACTIVE"/>
    <property type="match status" value="1"/>
</dbReference>
<feature type="transmembrane region" description="Helical" evidence="7">
    <location>
        <begin position="779"/>
        <end position="803"/>
    </location>
</feature>
<evidence type="ECO:0000256" key="2">
    <source>
        <dbReference type="ARBA" id="ARBA00022692"/>
    </source>
</evidence>
<feature type="transmembrane region" description="Helical" evidence="7">
    <location>
        <begin position="957"/>
        <end position="978"/>
    </location>
</feature>
<evidence type="ECO:0000256" key="3">
    <source>
        <dbReference type="ARBA" id="ARBA00022737"/>
    </source>
</evidence>
<dbReference type="Pfam" id="PF00520">
    <property type="entry name" value="Ion_trans"/>
    <property type="match status" value="1"/>
</dbReference>
<comment type="caution">
    <text evidence="9">The sequence shown here is derived from an EMBL/GenBank/DDBJ whole genome shotgun (WGS) entry which is preliminary data.</text>
</comment>
<proteinExistence type="predicted"/>
<evidence type="ECO:0000256" key="5">
    <source>
        <dbReference type="ARBA" id="ARBA00023136"/>
    </source>
</evidence>
<feature type="region of interest" description="Disordered" evidence="6">
    <location>
        <begin position="1"/>
        <end position="20"/>
    </location>
</feature>
<dbReference type="GO" id="GO:0098703">
    <property type="term" value="P:calcium ion import across plasma membrane"/>
    <property type="evidence" value="ECO:0007669"/>
    <property type="project" value="TreeGrafter"/>
</dbReference>
<dbReference type="VEuPathDB" id="FungiDB:FUN_011709"/>
<evidence type="ECO:0000259" key="8">
    <source>
        <dbReference type="Pfam" id="PF00520"/>
    </source>
</evidence>
<dbReference type="Proteomes" id="UP000232688">
    <property type="component" value="Unassembled WGS sequence"/>
</dbReference>
<feature type="domain" description="Ion transport" evidence="8">
    <location>
        <begin position="719"/>
        <end position="989"/>
    </location>
</feature>
<keyword evidence="5 7" id="KW-0472">Membrane</keyword>
<dbReference type="GO" id="GO:0005886">
    <property type="term" value="C:plasma membrane"/>
    <property type="evidence" value="ECO:0007669"/>
    <property type="project" value="TreeGrafter"/>
</dbReference>
<dbReference type="EMBL" id="LLXH01000968">
    <property type="protein sequence ID" value="PKC61556.1"/>
    <property type="molecule type" value="Genomic_DNA"/>
</dbReference>
<dbReference type="VEuPathDB" id="FungiDB:RhiirFUN_017481"/>
<comment type="subcellular location">
    <subcellularLocation>
        <location evidence="1">Membrane</location>
        <topology evidence="1">Multi-pass membrane protein</topology>
    </subcellularLocation>
</comment>
<dbReference type="AlphaFoldDB" id="A0A2N0RE53"/>
<feature type="transmembrane region" description="Helical" evidence="7">
    <location>
        <begin position="848"/>
        <end position="870"/>
    </location>
</feature>
<dbReference type="InterPro" id="IPR005821">
    <property type="entry name" value="Ion_trans_dom"/>
</dbReference>
<feature type="transmembrane region" description="Helical" evidence="7">
    <location>
        <begin position="753"/>
        <end position="773"/>
    </location>
</feature>
<feature type="transmembrane region" description="Helical" evidence="7">
    <location>
        <begin position="824"/>
        <end position="842"/>
    </location>
</feature>
<dbReference type="SUPFAM" id="SSF82171">
    <property type="entry name" value="DPP6 N-terminal domain-like"/>
    <property type="match status" value="1"/>
</dbReference>
<organism evidence="9 10">
    <name type="scientific">Rhizophagus irregularis</name>
    <dbReference type="NCBI Taxonomy" id="588596"/>
    <lineage>
        <taxon>Eukaryota</taxon>
        <taxon>Fungi</taxon>
        <taxon>Fungi incertae sedis</taxon>
        <taxon>Mucoromycota</taxon>
        <taxon>Glomeromycotina</taxon>
        <taxon>Glomeromycetes</taxon>
        <taxon>Glomerales</taxon>
        <taxon>Glomeraceae</taxon>
        <taxon>Rhizophagus</taxon>
    </lineage>
</organism>
<keyword evidence="4 7" id="KW-1133">Transmembrane helix</keyword>
<reference evidence="9 10" key="1">
    <citation type="submission" date="2017-10" db="EMBL/GenBank/DDBJ databases">
        <title>Extensive intraspecific genome diversity in a model arbuscular mycorrhizal fungus.</title>
        <authorList>
            <person name="Chen E.C.H."/>
            <person name="Morin E."/>
            <person name="Baudet D."/>
            <person name="Noel J."/>
            <person name="Ndikumana S."/>
            <person name="Charron P."/>
            <person name="St-Onge C."/>
            <person name="Giorgi J."/>
            <person name="Grigoriev I.V."/>
            <person name="Roux C."/>
            <person name="Martin F.M."/>
            <person name="Corradi N."/>
        </authorList>
    </citation>
    <scope>NUCLEOTIDE SEQUENCE [LARGE SCALE GENOMIC DNA]</scope>
    <source>
        <strain evidence="9 10">A1</strain>
    </source>
</reference>
<keyword evidence="2 7" id="KW-0812">Transmembrane</keyword>
<evidence type="ECO:0000256" key="4">
    <source>
        <dbReference type="ARBA" id="ARBA00022989"/>
    </source>
</evidence>
<evidence type="ECO:0000256" key="6">
    <source>
        <dbReference type="SAM" id="MobiDB-lite"/>
    </source>
</evidence>
<dbReference type="Gene3D" id="1.10.287.70">
    <property type="match status" value="1"/>
</dbReference>
<protein>
    <recommendedName>
        <fullName evidence="8">Ion transport domain-containing protein</fullName>
    </recommendedName>
</protein>
<evidence type="ECO:0000256" key="7">
    <source>
        <dbReference type="SAM" id="Phobius"/>
    </source>
</evidence>
<dbReference type="PANTHER" id="PTHR10582">
    <property type="entry name" value="TRANSIENT RECEPTOR POTENTIAL ION CHANNEL PROTEIN"/>
    <property type="match status" value="1"/>
</dbReference>
<evidence type="ECO:0000256" key="1">
    <source>
        <dbReference type="ARBA" id="ARBA00004141"/>
    </source>
</evidence>
<sequence>MSSENTNIDEDKSHNGKPISKIEISPNEEYLVTYSEIDHSFVGWNVKDEGPLKPELLIKLDSDKSLYQISISDDKKLAYIDNYESLLKIYMKCDNENAKKIELDCDDNYKYCYCTFNLEGELILHEMKDNIIYIYSTQTKNDKWNCKRMYKIPEDFNIISISKYNNLYLFSNNSVYEHNLITGKSIKIFKDDEEIDYTLYKKNIRISRDEELIFIRINNKLIFYSIEFEIPFASLDINNINNDIQLHNFMYCTRLIPLLIPLLSGNIIKARYLNECLDRLKEYDQLSKECQTKNLPVKIRVTTKYAFGVRDGSIKKIEHEKILAKMNLKFKISDKIIENWYFDDDFGTSNKITEDWYFDDDLKTNKETYETNDLLNIIFINSYIGTIRELFDEIDNSENKEVINKIKKEGKLFTQKKIEWKIKFENGIINLKVFRVHKLWVPICTRKDNISKNQDLLGIKFVNESDIIILTTKGLFIYHFNENNKYFYLNYFYVEVNDGDDVKKEVFLKPTLPSLNYNDLKLYDKWILYIKDNKERLLKYGVELLTLAIEQHNLDLIEDIYKKCMNYCKEDLENNRKFLSIITSTMPLLNKCYPDYISRYSSETNMITDTSFYSIGYNNSNLHLYSFSQYPQIINLTKSIWWCKYNLSMKIFKHRKTPTIIFMNPYIKFVNYPQKYNWFKELIRPQSSPFVKVISKDIYKTWNGETLIDFKWNNYGKHYYALIWIVYMAFLGCFTVAATISQQYIDEDTQSQLLIASIILGFIHLSFEIRQLIYDPIKWIHNFWNIFDLIAFFLPIYTSIYWLKTNIKDIKLLSFSCLFLDIKFLLFFRVFESFGIYFAIMISVGKQIASFLVVLFIIIISFAHTFYILLSPKSNFSFEKNENNDDPNNPWSITPAYYQVFENGTVNQNQYMIKLPDGNTNMFVDFGTAIFAMYLFLTGDSSALSNWTYKGNPSLVILIVIFSLLIVVYLMNLLIGLLNNAIEKDNNKTSYLVQKAEILAEIELLYLLPHQRRWQKWFPDVIYYYADADKVRHRIKEMIKESEWNIDEFLELKKNLLDKLNIQHNPVDEANLQDISKEIRDLRSKLPQHSEATLQDILNEIRDLRSKLPQQPAES</sequence>
<accession>A0A2N0RE53</accession>
<evidence type="ECO:0000313" key="10">
    <source>
        <dbReference type="Proteomes" id="UP000232688"/>
    </source>
</evidence>